<dbReference type="AlphaFoldDB" id="A0A1X3D446"/>
<sequence>MLCVLDCWSGCVQLKIEWSETALQNLDEIIGYIFEANPTAALSMIDLVKDAAQNLAAMPYLGRIGRCSGTRELIVHPNYIIVYKVNIYSIVIVNVLHTRQLYPTI</sequence>
<evidence type="ECO:0008006" key="5">
    <source>
        <dbReference type="Google" id="ProtNLM"/>
    </source>
</evidence>
<dbReference type="InterPro" id="IPR035093">
    <property type="entry name" value="RelE/ParE_toxin_dom_sf"/>
</dbReference>
<evidence type="ECO:0000313" key="3">
    <source>
        <dbReference type="EMBL" id="OSI14484.1"/>
    </source>
</evidence>
<organism evidence="3 4">
    <name type="scientific">Neisseria dumasiana</name>
    <dbReference type="NCBI Taxonomy" id="1931275"/>
    <lineage>
        <taxon>Bacteria</taxon>
        <taxon>Pseudomonadati</taxon>
        <taxon>Pseudomonadota</taxon>
        <taxon>Betaproteobacteria</taxon>
        <taxon>Neisseriales</taxon>
        <taxon>Neisseriaceae</taxon>
        <taxon>Neisseria</taxon>
    </lineage>
</organism>
<evidence type="ECO:0000313" key="4">
    <source>
        <dbReference type="Proteomes" id="UP000193303"/>
    </source>
</evidence>
<dbReference type="Gene3D" id="3.30.2310.20">
    <property type="entry name" value="RelE-like"/>
    <property type="match status" value="1"/>
</dbReference>
<accession>A0A1X3D446</accession>
<name>A0A1X3D446_9NEIS</name>
<dbReference type="PANTHER" id="PTHR33755">
    <property type="entry name" value="TOXIN PARE1-RELATED"/>
    <property type="match status" value="1"/>
</dbReference>
<dbReference type="EMBL" id="MTAB01000061">
    <property type="protein sequence ID" value="OSI14484.1"/>
    <property type="molecule type" value="Genomic_DNA"/>
</dbReference>
<comment type="caution">
    <text evidence="3">The sequence shown here is derived from an EMBL/GenBank/DDBJ whole genome shotgun (WGS) entry which is preliminary data.</text>
</comment>
<reference evidence="4" key="1">
    <citation type="submission" date="2017-01" db="EMBL/GenBank/DDBJ databases">
        <authorList>
            <person name="Mah S.A."/>
            <person name="Swanson W.J."/>
            <person name="Moy G.W."/>
            <person name="Vacquier V.D."/>
        </authorList>
    </citation>
    <scope>NUCLEOTIDE SEQUENCE [LARGE SCALE GENOMIC DNA]</scope>
    <source>
        <strain evidence="4">124861</strain>
    </source>
</reference>
<dbReference type="PANTHER" id="PTHR33755:SF6">
    <property type="entry name" value="PLASMID STABILIZATION SYSTEM PROTEIN"/>
    <property type="match status" value="1"/>
</dbReference>
<dbReference type="Proteomes" id="UP000193303">
    <property type="component" value="Unassembled WGS sequence"/>
</dbReference>
<dbReference type="InterPro" id="IPR051803">
    <property type="entry name" value="TA_system_RelE-like_toxin"/>
</dbReference>
<dbReference type="NCBIfam" id="TIGR02385">
    <property type="entry name" value="RelE_StbE"/>
    <property type="match status" value="1"/>
</dbReference>
<evidence type="ECO:0000256" key="1">
    <source>
        <dbReference type="ARBA" id="ARBA00006226"/>
    </source>
</evidence>
<proteinExistence type="inferred from homology"/>
<protein>
    <recommendedName>
        <fullName evidence="5">Addiction module toxin RelE</fullName>
    </recommendedName>
</protein>
<evidence type="ECO:0000256" key="2">
    <source>
        <dbReference type="ARBA" id="ARBA00022649"/>
    </source>
</evidence>
<dbReference type="Pfam" id="PF05016">
    <property type="entry name" value="ParE_toxin"/>
    <property type="match status" value="1"/>
</dbReference>
<dbReference type="InterPro" id="IPR007712">
    <property type="entry name" value="RelE/ParE_toxin"/>
</dbReference>
<gene>
    <name evidence="3" type="ORF">BV912_12530</name>
</gene>
<keyword evidence="2" id="KW-1277">Toxin-antitoxin system</keyword>
<comment type="similarity">
    <text evidence="1">Belongs to the RelE toxin family.</text>
</comment>